<dbReference type="EMBL" id="LCFQ01000002">
    <property type="protein sequence ID" value="KKS98785.1"/>
    <property type="molecule type" value="Genomic_DNA"/>
</dbReference>
<comment type="caution">
    <text evidence="2">The sequence shown here is derived from an EMBL/GenBank/DDBJ whole genome shotgun (WGS) entry which is preliminary data.</text>
</comment>
<protein>
    <submittedName>
        <fullName evidence="2">Uncharacterized protein</fullName>
    </submittedName>
</protein>
<gene>
    <name evidence="2" type="ORF">UV74_C0002G0004</name>
</gene>
<evidence type="ECO:0000313" key="2">
    <source>
        <dbReference type="EMBL" id="KKS98785.1"/>
    </source>
</evidence>
<evidence type="ECO:0000256" key="1">
    <source>
        <dbReference type="SAM" id="MobiDB-lite"/>
    </source>
</evidence>
<reference evidence="2 3" key="1">
    <citation type="journal article" date="2015" name="Nature">
        <title>rRNA introns, odd ribosomes, and small enigmatic genomes across a large radiation of phyla.</title>
        <authorList>
            <person name="Brown C.T."/>
            <person name="Hug L.A."/>
            <person name="Thomas B.C."/>
            <person name="Sharon I."/>
            <person name="Castelle C.J."/>
            <person name="Singh A."/>
            <person name="Wilkins M.J."/>
            <person name="Williams K.H."/>
            <person name="Banfield J.F."/>
        </authorList>
    </citation>
    <scope>NUCLEOTIDE SEQUENCE [LARGE SCALE GENOMIC DNA]</scope>
</reference>
<accession>A0A0G1DLP7</accession>
<feature type="compositionally biased region" description="Basic and acidic residues" evidence="1">
    <location>
        <begin position="1"/>
        <end position="22"/>
    </location>
</feature>
<evidence type="ECO:0000313" key="3">
    <source>
        <dbReference type="Proteomes" id="UP000034090"/>
    </source>
</evidence>
<dbReference type="AlphaFoldDB" id="A0A0G1DLP7"/>
<dbReference type="STRING" id="1618578.UV74_C0002G0004"/>
<feature type="region of interest" description="Disordered" evidence="1">
    <location>
        <begin position="1"/>
        <end position="68"/>
    </location>
</feature>
<dbReference type="Proteomes" id="UP000034090">
    <property type="component" value="Unassembled WGS sequence"/>
</dbReference>
<sequence length="68" mass="7460">MADKDPGKIAKTNLARDGRPDHTTYSYGGIRRSYDSDKGENRRNEHYAENGPAKDANPVEPSAPTKGN</sequence>
<proteinExistence type="predicted"/>
<organism evidence="2 3">
    <name type="scientific">Candidatus Woesebacteria bacterium GW2011_GWB1_43_14</name>
    <dbReference type="NCBI Taxonomy" id="1618578"/>
    <lineage>
        <taxon>Bacteria</taxon>
        <taxon>Candidatus Woeseibacteriota</taxon>
    </lineage>
</organism>
<name>A0A0G1DLP7_9BACT</name>
<feature type="compositionally biased region" description="Basic and acidic residues" evidence="1">
    <location>
        <begin position="32"/>
        <end position="48"/>
    </location>
</feature>